<dbReference type="SUPFAM" id="SSF56672">
    <property type="entry name" value="DNA/RNA polymerases"/>
    <property type="match status" value="1"/>
</dbReference>
<sequence length="121" mass="13811">MLTQRGIEANPFKIKAILEMKAPTNVHEVQRLIRRIATVSRFISRAVEKSLAFFKVLRKAKKFEWDTSSKQAFEELKKYLAGLSLLVKPIQGDNLYLYLSTTPQAVSFVLIRVDGGKEMPI</sequence>
<proteinExistence type="predicted"/>
<evidence type="ECO:0008006" key="2">
    <source>
        <dbReference type="Google" id="ProtNLM"/>
    </source>
</evidence>
<dbReference type="AlphaFoldDB" id="A0AAW2IM62"/>
<reference evidence="1" key="1">
    <citation type="submission" date="2020-06" db="EMBL/GenBank/DDBJ databases">
        <authorList>
            <person name="Li T."/>
            <person name="Hu X."/>
            <person name="Zhang T."/>
            <person name="Song X."/>
            <person name="Zhang H."/>
            <person name="Dai N."/>
            <person name="Sheng W."/>
            <person name="Hou X."/>
            <person name="Wei L."/>
        </authorList>
    </citation>
    <scope>NUCLEOTIDE SEQUENCE</scope>
    <source>
        <strain evidence="1">G01</strain>
        <tissue evidence="1">Leaf</tissue>
    </source>
</reference>
<organism evidence="1">
    <name type="scientific">Sesamum angustifolium</name>
    <dbReference type="NCBI Taxonomy" id="2727405"/>
    <lineage>
        <taxon>Eukaryota</taxon>
        <taxon>Viridiplantae</taxon>
        <taxon>Streptophyta</taxon>
        <taxon>Embryophyta</taxon>
        <taxon>Tracheophyta</taxon>
        <taxon>Spermatophyta</taxon>
        <taxon>Magnoliopsida</taxon>
        <taxon>eudicotyledons</taxon>
        <taxon>Gunneridae</taxon>
        <taxon>Pentapetalae</taxon>
        <taxon>asterids</taxon>
        <taxon>lamiids</taxon>
        <taxon>Lamiales</taxon>
        <taxon>Pedaliaceae</taxon>
        <taxon>Sesamum</taxon>
    </lineage>
</organism>
<gene>
    <name evidence="1" type="ORF">Sangu_2902600</name>
</gene>
<reference evidence="1" key="2">
    <citation type="journal article" date="2024" name="Plant">
        <title>Genomic evolution and insights into agronomic trait innovations of Sesamum species.</title>
        <authorList>
            <person name="Miao H."/>
            <person name="Wang L."/>
            <person name="Qu L."/>
            <person name="Liu H."/>
            <person name="Sun Y."/>
            <person name="Le M."/>
            <person name="Wang Q."/>
            <person name="Wei S."/>
            <person name="Zheng Y."/>
            <person name="Lin W."/>
            <person name="Duan Y."/>
            <person name="Cao H."/>
            <person name="Xiong S."/>
            <person name="Wang X."/>
            <person name="Wei L."/>
            <person name="Li C."/>
            <person name="Ma Q."/>
            <person name="Ju M."/>
            <person name="Zhao R."/>
            <person name="Li G."/>
            <person name="Mu C."/>
            <person name="Tian Q."/>
            <person name="Mei H."/>
            <person name="Zhang T."/>
            <person name="Gao T."/>
            <person name="Zhang H."/>
        </authorList>
    </citation>
    <scope>NUCLEOTIDE SEQUENCE</scope>
    <source>
        <strain evidence="1">G01</strain>
    </source>
</reference>
<protein>
    <recommendedName>
        <fullName evidence="2">Reverse transcriptase/retrotransposon-derived protein RNase H-like domain-containing protein</fullName>
    </recommendedName>
</protein>
<name>A0AAW2IM62_9LAMI</name>
<dbReference type="InterPro" id="IPR043128">
    <property type="entry name" value="Rev_trsase/Diguanyl_cyclase"/>
</dbReference>
<comment type="caution">
    <text evidence="1">The sequence shown here is derived from an EMBL/GenBank/DDBJ whole genome shotgun (WGS) entry which is preliminary data.</text>
</comment>
<dbReference type="EMBL" id="JACGWK010001738">
    <property type="protein sequence ID" value="KAL0283246.1"/>
    <property type="molecule type" value="Genomic_DNA"/>
</dbReference>
<accession>A0AAW2IM62</accession>
<dbReference type="Gene3D" id="3.30.70.270">
    <property type="match status" value="1"/>
</dbReference>
<dbReference type="InterPro" id="IPR043502">
    <property type="entry name" value="DNA/RNA_pol_sf"/>
</dbReference>
<evidence type="ECO:0000313" key="1">
    <source>
        <dbReference type="EMBL" id="KAL0283246.1"/>
    </source>
</evidence>